<dbReference type="InterPro" id="IPR046778">
    <property type="entry name" value="UPF0758_N"/>
</dbReference>
<dbReference type="Pfam" id="PF04002">
    <property type="entry name" value="RadC"/>
    <property type="match status" value="1"/>
</dbReference>
<evidence type="ECO:0000256" key="1">
    <source>
        <dbReference type="ARBA" id="ARBA00023049"/>
    </source>
</evidence>
<reference evidence="4" key="1">
    <citation type="submission" date="2022-07" db="EMBL/GenBank/DDBJ databases">
        <title>Bombella genomes.</title>
        <authorList>
            <person name="Harer L."/>
            <person name="Styblova S."/>
            <person name="Ehrmann M."/>
        </authorList>
    </citation>
    <scope>NUCLEOTIDE SEQUENCE</scope>
    <source>
        <strain evidence="4">TMW 2.2543</strain>
    </source>
</reference>
<keyword evidence="1" id="KW-0378">Hydrolase</keyword>
<gene>
    <name evidence="4" type="ORF">NQF86_03075</name>
</gene>
<keyword evidence="5" id="KW-1185">Reference proteome</keyword>
<dbReference type="InterPro" id="IPR025657">
    <property type="entry name" value="RadC_JAB"/>
</dbReference>
<evidence type="ECO:0000259" key="2">
    <source>
        <dbReference type="Pfam" id="PF04002"/>
    </source>
</evidence>
<dbReference type="Gene3D" id="3.40.140.10">
    <property type="entry name" value="Cytidine Deaminase, domain 2"/>
    <property type="match status" value="1"/>
</dbReference>
<dbReference type="PANTHER" id="PTHR30471:SF3">
    <property type="entry name" value="UPF0758 PROTEIN YEES-RELATED"/>
    <property type="match status" value="1"/>
</dbReference>
<name>A0ABT3WHF2_9PROT</name>
<evidence type="ECO:0000259" key="3">
    <source>
        <dbReference type="Pfam" id="PF20582"/>
    </source>
</evidence>
<evidence type="ECO:0000313" key="5">
    <source>
        <dbReference type="Proteomes" id="UP001165576"/>
    </source>
</evidence>
<feature type="domain" description="UPF0758" evidence="3">
    <location>
        <begin position="13"/>
        <end position="76"/>
    </location>
</feature>
<protein>
    <submittedName>
        <fullName evidence="4">DNA repair protein RadC</fullName>
    </submittedName>
</protein>
<proteinExistence type="predicted"/>
<dbReference type="Proteomes" id="UP001165576">
    <property type="component" value="Unassembled WGS sequence"/>
</dbReference>
<sequence length="220" mass="23872">MSKADSSRHGHRARMRERILTHGAETLADYELLEVLLFYAVPRRDTKPQAKALLAAFGSLGKLLQASPAQLKGQGLSERLITLLQLPVIAARSLMESDEDVPPQLGNGEALLRYLRGTLHRMTEKAIGLICLDSNNSLIQEEILPVGGVNGCHRQIARTLLACHATAVIIVYYHPQAPATALAPEVRGLKQALQALTITVHEGILIGDGWHVSMSEAGLL</sequence>
<accession>A0ABT3WHF2</accession>
<evidence type="ECO:0000313" key="4">
    <source>
        <dbReference type="EMBL" id="MCX5617655.1"/>
    </source>
</evidence>
<dbReference type="PANTHER" id="PTHR30471">
    <property type="entry name" value="DNA REPAIR PROTEIN RADC"/>
    <property type="match status" value="1"/>
</dbReference>
<organism evidence="4 5">
    <name type="scientific">Bombella pluederhausensis</name>
    <dbReference type="NCBI Taxonomy" id="2967336"/>
    <lineage>
        <taxon>Bacteria</taxon>
        <taxon>Pseudomonadati</taxon>
        <taxon>Pseudomonadota</taxon>
        <taxon>Alphaproteobacteria</taxon>
        <taxon>Acetobacterales</taxon>
        <taxon>Acetobacteraceae</taxon>
        <taxon>Bombella</taxon>
    </lineage>
</organism>
<dbReference type="RefSeq" id="WP_266116127.1">
    <property type="nucleotide sequence ID" value="NZ_JANIDY010000001.1"/>
</dbReference>
<keyword evidence="1" id="KW-0482">Metalloprotease</keyword>
<keyword evidence="1" id="KW-0645">Protease</keyword>
<comment type="caution">
    <text evidence="4">The sequence shown here is derived from an EMBL/GenBank/DDBJ whole genome shotgun (WGS) entry which is preliminary data.</text>
</comment>
<dbReference type="Pfam" id="PF20582">
    <property type="entry name" value="UPF0758_N"/>
    <property type="match status" value="1"/>
</dbReference>
<feature type="domain" description="RadC-like JAB" evidence="2">
    <location>
        <begin position="109"/>
        <end position="219"/>
    </location>
</feature>
<dbReference type="EMBL" id="JANIDY010000001">
    <property type="protein sequence ID" value="MCX5617655.1"/>
    <property type="molecule type" value="Genomic_DNA"/>
</dbReference>
<dbReference type="InterPro" id="IPR001405">
    <property type="entry name" value="UPF0758"/>
</dbReference>